<dbReference type="SMART" id="SM00226">
    <property type="entry name" value="LMWPc"/>
    <property type="match status" value="1"/>
</dbReference>
<protein>
    <recommendedName>
        <fullName evidence="2">protein-tyrosine-phosphatase</fullName>
        <ecNumber evidence="2">3.1.3.48</ecNumber>
    </recommendedName>
</protein>
<dbReference type="Gene3D" id="3.90.870.10">
    <property type="entry name" value="DHBP synthase"/>
    <property type="match status" value="1"/>
</dbReference>
<evidence type="ECO:0000313" key="8">
    <source>
        <dbReference type="EMBL" id="AWM39752.1"/>
    </source>
</evidence>
<keyword evidence="9" id="KW-1185">Reference proteome</keyword>
<feature type="active site" description="Proton donor" evidence="6">
    <location>
        <position position="344"/>
    </location>
</feature>
<dbReference type="PROSITE" id="PS51163">
    <property type="entry name" value="YRDC"/>
    <property type="match status" value="1"/>
</dbReference>
<dbReference type="PANTHER" id="PTHR11717">
    <property type="entry name" value="LOW MOLECULAR WEIGHT PROTEIN TYROSINE PHOSPHATASE"/>
    <property type="match status" value="1"/>
</dbReference>
<dbReference type="OrthoDB" id="9784339at2"/>
<dbReference type="PANTHER" id="PTHR11717:SF31">
    <property type="entry name" value="LOW MOLECULAR WEIGHT PROTEIN-TYROSINE-PHOSPHATASE ETP-RELATED"/>
    <property type="match status" value="1"/>
</dbReference>
<dbReference type="EMBL" id="CP025958">
    <property type="protein sequence ID" value="AWM39752.1"/>
    <property type="molecule type" value="Genomic_DNA"/>
</dbReference>
<dbReference type="SUPFAM" id="SSF52788">
    <property type="entry name" value="Phosphotyrosine protein phosphatases I"/>
    <property type="match status" value="1"/>
</dbReference>
<feature type="active site" description="Nucleophile" evidence="6">
    <location>
        <position position="228"/>
    </location>
</feature>
<feature type="active site" evidence="6">
    <location>
        <position position="234"/>
    </location>
</feature>
<evidence type="ECO:0000256" key="5">
    <source>
        <dbReference type="ARBA" id="ARBA00051722"/>
    </source>
</evidence>
<dbReference type="GO" id="GO:0004725">
    <property type="term" value="F:protein tyrosine phosphatase activity"/>
    <property type="evidence" value="ECO:0007669"/>
    <property type="project" value="UniProtKB-EC"/>
</dbReference>
<evidence type="ECO:0000313" key="9">
    <source>
        <dbReference type="Proteomes" id="UP000245802"/>
    </source>
</evidence>
<evidence type="ECO:0000256" key="6">
    <source>
        <dbReference type="PIRSR" id="PIRSR617867-1"/>
    </source>
</evidence>
<feature type="domain" description="YrdC-like" evidence="7">
    <location>
        <begin position="45"/>
        <end position="211"/>
    </location>
</feature>
<gene>
    <name evidence="8" type="ORF">C1280_23955</name>
</gene>
<name>A0A2Z3H603_9BACT</name>
<dbReference type="GO" id="GO:0003725">
    <property type="term" value="F:double-stranded RNA binding"/>
    <property type="evidence" value="ECO:0007669"/>
    <property type="project" value="InterPro"/>
</dbReference>
<dbReference type="EC" id="3.1.3.48" evidence="2"/>
<dbReference type="Pfam" id="PF01451">
    <property type="entry name" value="LMWPc"/>
    <property type="match status" value="1"/>
</dbReference>
<keyword evidence="3" id="KW-0378">Hydrolase</keyword>
<dbReference type="Gene3D" id="3.40.50.2300">
    <property type="match status" value="1"/>
</dbReference>
<proteinExistence type="inferred from homology"/>
<dbReference type="InterPro" id="IPR023485">
    <property type="entry name" value="Ptyr_pPase"/>
</dbReference>
<dbReference type="InterPro" id="IPR050438">
    <property type="entry name" value="LMW_PTPase"/>
</dbReference>
<comment type="catalytic activity">
    <reaction evidence="5">
        <text>O-phospho-L-tyrosyl-[protein] + H2O = L-tyrosyl-[protein] + phosphate</text>
        <dbReference type="Rhea" id="RHEA:10684"/>
        <dbReference type="Rhea" id="RHEA-COMP:10136"/>
        <dbReference type="Rhea" id="RHEA-COMP:20101"/>
        <dbReference type="ChEBI" id="CHEBI:15377"/>
        <dbReference type="ChEBI" id="CHEBI:43474"/>
        <dbReference type="ChEBI" id="CHEBI:46858"/>
        <dbReference type="ChEBI" id="CHEBI:61978"/>
        <dbReference type="EC" id="3.1.3.48"/>
    </reaction>
</comment>
<evidence type="ECO:0000256" key="3">
    <source>
        <dbReference type="ARBA" id="ARBA00022801"/>
    </source>
</evidence>
<organism evidence="8 9">
    <name type="scientific">Gemmata obscuriglobus</name>
    <dbReference type="NCBI Taxonomy" id="114"/>
    <lineage>
        <taxon>Bacteria</taxon>
        <taxon>Pseudomonadati</taxon>
        <taxon>Planctomycetota</taxon>
        <taxon>Planctomycetia</taxon>
        <taxon>Gemmatales</taxon>
        <taxon>Gemmataceae</taxon>
        <taxon>Gemmata</taxon>
    </lineage>
</organism>
<dbReference type="SUPFAM" id="SSF55821">
    <property type="entry name" value="YrdC/RibB"/>
    <property type="match status" value="1"/>
</dbReference>
<reference evidence="8 9" key="1">
    <citation type="submission" date="2018-01" db="EMBL/GenBank/DDBJ databases">
        <title>G. obscuriglobus.</title>
        <authorList>
            <person name="Franke J."/>
            <person name="Blomberg W."/>
            <person name="Selmecki A."/>
        </authorList>
    </citation>
    <scope>NUCLEOTIDE SEQUENCE [LARGE SCALE GENOMIC DNA]</scope>
    <source>
        <strain evidence="8 9">DSM 5831</strain>
    </source>
</reference>
<evidence type="ECO:0000259" key="7">
    <source>
        <dbReference type="PROSITE" id="PS51163"/>
    </source>
</evidence>
<dbReference type="InterPro" id="IPR006070">
    <property type="entry name" value="Sua5-like_dom"/>
</dbReference>
<dbReference type="PRINTS" id="PR00719">
    <property type="entry name" value="LMWPTPASE"/>
</dbReference>
<comment type="similarity">
    <text evidence="1">Belongs to the low molecular weight phosphotyrosine protein phosphatase family.</text>
</comment>
<dbReference type="InterPro" id="IPR036196">
    <property type="entry name" value="Ptyr_pPase_sf"/>
</dbReference>
<dbReference type="InterPro" id="IPR017945">
    <property type="entry name" value="DHBP_synth_RibB-like_a/b_dom"/>
</dbReference>
<dbReference type="InterPro" id="IPR017867">
    <property type="entry name" value="Tyr_phospatase_low_mol_wt"/>
</dbReference>
<dbReference type="AlphaFoldDB" id="A0A2Z3H603"/>
<evidence type="ECO:0000256" key="4">
    <source>
        <dbReference type="ARBA" id="ARBA00022912"/>
    </source>
</evidence>
<accession>A0A2Z3H603</accession>
<sequence>MSKTLDSLSPFRLFFSNIGYSSTCRPGDRRAMPSVIDWNPTVDPSGLVQRTRDALASGGAVVLPGDGGYVVLWRPGTAPERPAPALLVFGPEEAAAAGVTIPKTARRLMARAWPAPLTVEVPAGNQVPGAANGFVRFRFPEHPLFDLVVPALADLGPVLIADTGAESAADAVTRAGTEVALSINAGLRGGPKPTVVRCSDAGYAVVEPGAFPKEEIDRLAARIVLFVCTGNTCRSPLAEGLAKKLLADRLRCATDELPARGFWVLSAGVAAYGGGPASEESLAVAAEFGADLGRHASRPLNPQLLAAADDVIAMTHGHLHALATRYPGAGPGARLLCGDEDLDDPIGASLDVYRECARVVVRHLERILPEWVAS</sequence>
<evidence type="ECO:0000256" key="1">
    <source>
        <dbReference type="ARBA" id="ARBA00011063"/>
    </source>
</evidence>
<keyword evidence="4" id="KW-0904">Protein phosphatase</keyword>
<evidence type="ECO:0000256" key="2">
    <source>
        <dbReference type="ARBA" id="ARBA00013064"/>
    </source>
</evidence>
<dbReference type="KEGG" id="gog:C1280_23955"/>
<dbReference type="Proteomes" id="UP000245802">
    <property type="component" value="Chromosome"/>
</dbReference>